<accession>A0A101LZC3</accession>
<keyword evidence="2" id="KW-0496">Mitochondrion</keyword>
<proteinExistence type="predicted"/>
<dbReference type="AlphaFoldDB" id="A0A101LZC3"/>
<name>A0A101LZC3_PICGL</name>
<protein>
    <submittedName>
        <fullName evidence="2">Uncharacterized protein</fullName>
    </submittedName>
</protein>
<comment type="caution">
    <text evidence="2">The sequence shown here is derived from an EMBL/GenBank/DDBJ whole genome shotgun (WGS) entry which is preliminary data.</text>
</comment>
<dbReference type="EMBL" id="LKAM01000006">
    <property type="protein sequence ID" value="KUM47998.1"/>
    <property type="molecule type" value="Genomic_DNA"/>
</dbReference>
<geneLocation type="mitochondrion" evidence="2"/>
<gene>
    <name evidence="2" type="ORF">ABT39_MTgene4993</name>
</gene>
<keyword evidence="1" id="KW-0472">Membrane</keyword>
<feature type="transmembrane region" description="Helical" evidence="1">
    <location>
        <begin position="15"/>
        <end position="37"/>
    </location>
</feature>
<sequence>MEGMRCEVVYKLDQLLKLLVLLVAMLGLLLDLLKLLLLDQGLDQNRLLQLLKPLLLK</sequence>
<keyword evidence="1" id="KW-0812">Transmembrane</keyword>
<evidence type="ECO:0000256" key="1">
    <source>
        <dbReference type="SAM" id="Phobius"/>
    </source>
</evidence>
<evidence type="ECO:0000313" key="2">
    <source>
        <dbReference type="EMBL" id="KUM47998.1"/>
    </source>
</evidence>
<organism evidence="2">
    <name type="scientific">Picea glauca</name>
    <name type="common">White spruce</name>
    <name type="synonym">Pinus glauca</name>
    <dbReference type="NCBI Taxonomy" id="3330"/>
    <lineage>
        <taxon>Eukaryota</taxon>
        <taxon>Viridiplantae</taxon>
        <taxon>Streptophyta</taxon>
        <taxon>Embryophyta</taxon>
        <taxon>Tracheophyta</taxon>
        <taxon>Spermatophyta</taxon>
        <taxon>Pinopsida</taxon>
        <taxon>Pinidae</taxon>
        <taxon>Conifers I</taxon>
        <taxon>Pinales</taxon>
        <taxon>Pinaceae</taxon>
        <taxon>Picea</taxon>
    </lineage>
</organism>
<reference evidence="2" key="1">
    <citation type="journal article" date="2015" name="Genome Biol. Evol.">
        <title>Organellar Genomes of White Spruce (Picea glauca): Assembly and Annotation.</title>
        <authorList>
            <person name="Jackman S.D."/>
            <person name="Warren R.L."/>
            <person name="Gibb E.A."/>
            <person name="Vandervalk B.P."/>
            <person name="Mohamadi H."/>
            <person name="Chu J."/>
            <person name="Raymond A."/>
            <person name="Pleasance S."/>
            <person name="Coope R."/>
            <person name="Wildung M.R."/>
            <person name="Ritland C.E."/>
            <person name="Bousquet J."/>
            <person name="Jones S.J."/>
            <person name="Bohlmann J."/>
            <person name="Birol I."/>
        </authorList>
    </citation>
    <scope>NUCLEOTIDE SEQUENCE [LARGE SCALE GENOMIC DNA]</scope>
    <source>
        <tissue evidence="2">Flushing bud</tissue>
    </source>
</reference>
<keyword evidence="1" id="KW-1133">Transmembrane helix</keyword>